<gene>
    <name evidence="1" type="ORF">SAMN05660742_10664</name>
</gene>
<protein>
    <submittedName>
        <fullName evidence="1">Uncharacterized protein</fullName>
    </submittedName>
</protein>
<dbReference type="EMBL" id="FNZK01000006">
    <property type="protein sequence ID" value="SEJ34988.1"/>
    <property type="molecule type" value="Genomic_DNA"/>
</dbReference>
<reference evidence="1 2" key="1">
    <citation type="submission" date="2016-10" db="EMBL/GenBank/DDBJ databases">
        <authorList>
            <person name="de Groot N.N."/>
        </authorList>
    </citation>
    <scope>NUCLEOTIDE SEQUENCE [LARGE SCALE GENOMIC DNA]</scope>
    <source>
        <strain evidence="1 2">DSM 2179</strain>
    </source>
</reference>
<evidence type="ECO:0000313" key="2">
    <source>
        <dbReference type="Proteomes" id="UP000199662"/>
    </source>
</evidence>
<dbReference type="AlphaFoldDB" id="A0A1H6Y0Z7"/>
<name>A0A1H6Y0Z7_9FIRM</name>
<dbReference type="STRING" id="84035.SAMN05660742_10664"/>
<dbReference type="Proteomes" id="UP000199662">
    <property type="component" value="Unassembled WGS sequence"/>
</dbReference>
<organism evidence="1 2">
    <name type="scientific">Propionispira arboris</name>
    <dbReference type="NCBI Taxonomy" id="84035"/>
    <lineage>
        <taxon>Bacteria</taxon>
        <taxon>Bacillati</taxon>
        <taxon>Bacillota</taxon>
        <taxon>Negativicutes</taxon>
        <taxon>Selenomonadales</taxon>
        <taxon>Selenomonadaceae</taxon>
        <taxon>Propionispira</taxon>
    </lineage>
</organism>
<dbReference type="RefSeq" id="WP_091830629.1">
    <property type="nucleotide sequence ID" value="NZ_FNZK01000006.1"/>
</dbReference>
<proteinExistence type="predicted"/>
<keyword evidence="2" id="KW-1185">Reference proteome</keyword>
<sequence>MAEESTTKELGLPLILKSDLVMKEKINATFQKIDAAVLPKTHADTKAHFDMWQPNKDYKKQDVVRSSTCPSWGFFMCKTPGTSGTSEPSGYGEGDVATDGTCTWILKLFGGATVIKHQDLQGRNLPDQHTIAAITDLQSVLDSKETPQNKGKAGGYPELNNSGYIPMSQLPPNVKEMRVLNTIVDRDAITGSLLYDGLQVHVLNATADPTVKSGWAEYMYDAANSVWIKRAEKESMDIVLNWMNLQDIPVVLTELSEKNGALQYKGNPVYEDIRNVVFVGGDNELMYPWNGTIQNIAVVCSEPQATALQFNIEVQAKADYAAKADKWTLAGGSILTFPANTAYQEFTGLTQNNSIKAGDVIRAATAGDDTGIVFHVTIKNN</sequence>
<accession>A0A1H6Y0Z7</accession>
<evidence type="ECO:0000313" key="1">
    <source>
        <dbReference type="EMBL" id="SEJ34988.1"/>
    </source>
</evidence>